<dbReference type="PROSITE" id="PS50089">
    <property type="entry name" value="ZF_RING_2"/>
    <property type="match status" value="1"/>
</dbReference>
<evidence type="ECO:0000313" key="6">
    <source>
        <dbReference type="EMBL" id="QHT93051.1"/>
    </source>
</evidence>
<dbReference type="AlphaFoldDB" id="A0A6C0IIK0"/>
<dbReference type="InterPro" id="IPR017907">
    <property type="entry name" value="Znf_RING_CS"/>
</dbReference>
<organism evidence="6">
    <name type="scientific">viral metagenome</name>
    <dbReference type="NCBI Taxonomy" id="1070528"/>
    <lineage>
        <taxon>unclassified sequences</taxon>
        <taxon>metagenomes</taxon>
        <taxon>organismal metagenomes</taxon>
    </lineage>
</organism>
<dbReference type="PROSITE" id="PS00518">
    <property type="entry name" value="ZF_RING_1"/>
    <property type="match status" value="1"/>
</dbReference>
<reference evidence="6" key="1">
    <citation type="journal article" date="2020" name="Nature">
        <title>Giant virus diversity and host interactions through global metagenomics.</title>
        <authorList>
            <person name="Schulz F."/>
            <person name="Roux S."/>
            <person name="Paez-Espino D."/>
            <person name="Jungbluth S."/>
            <person name="Walsh D.A."/>
            <person name="Denef V.J."/>
            <person name="McMahon K.D."/>
            <person name="Konstantinidis K.T."/>
            <person name="Eloe-Fadrosh E.A."/>
            <person name="Kyrpides N.C."/>
            <person name="Woyke T."/>
        </authorList>
    </citation>
    <scope>NUCLEOTIDE SEQUENCE</scope>
    <source>
        <strain evidence="6">GVMAG-M-3300023210-19</strain>
    </source>
</reference>
<sequence>MNAAYDYYLGLHTTYLKLYLSSLNMQILRAVGYKHNILFTKQSHHISHNPCKKFIRKMVMCYSQVSNEMHIELINSIPNSKMIINAESIHQFLLRNNIHTRWTPSTISTILLSTRLLHIQLNIDKNIQLKNYDDCSICLEPIEPVKCCKLTCSHYFCSTCVFHYIEQLHTSHNPYILCPLCRSDVTNITISENHYDDCVNHIKKIKNIRIACTIDDFEGDIEQITNWFIDHPNAERMKSAFFVTVRIYFLFVYFEYILAAIGHLLKTASSSRNPDRL</sequence>
<keyword evidence="2" id="KW-0863">Zinc-finger</keyword>
<dbReference type="GO" id="GO:0008270">
    <property type="term" value="F:zinc ion binding"/>
    <property type="evidence" value="ECO:0007669"/>
    <property type="project" value="UniProtKB-KW"/>
</dbReference>
<feature type="domain" description="RING-type" evidence="5">
    <location>
        <begin position="135"/>
        <end position="182"/>
    </location>
</feature>
<dbReference type="InterPro" id="IPR013083">
    <property type="entry name" value="Znf_RING/FYVE/PHD"/>
</dbReference>
<keyword evidence="1" id="KW-0479">Metal-binding</keyword>
<keyword evidence="3" id="KW-0862">Zinc</keyword>
<evidence type="ECO:0000256" key="2">
    <source>
        <dbReference type="ARBA" id="ARBA00022771"/>
    </source>
</evidence>
<feature type="transmembrane region" description="Helical" evidence="4">
    <location>
        <begin position="247"/>
        <end position="265"/>
    </location>
</feature>
<accession>A0A6C0IIK0</accession>
<dbReference type="SUPFAM" id="SSF57850">
    <property type="entry name" value="RING/U-box"/>
    <property type="match status" value="1"/>
</dbReference>
<evidence type="ECO:0000256" key="3">
    <source>
        <dbReference type="ARBA" id="ARBA00022833"/>
    </source>
</evidence>
<keyword evidence="4" id="KW-0472">Membrane</keyword>
<dbReference type="EMBL" id="MN740199">
    <property type="protein sequence ID" value="QHT93051.1"/>
    <property type="molecule type" value="Genomic_DNA"/>
</dbReference>
<dbReference type="SMART" id="SM00184">
    <property type="entry name" value="RING"/>
    <property type="match status" value="1"/>
</dbReference>
<evidence type="ECO:0000256" key="1">
    <source>
        <dbReference type="ARBA" id="ARBA00022723"/>
    </source>
</evidence>
<dbReference type="Gene3D" id="3.30.40.10">
    <property type="entry name" value="Zinc/RING finger domain, C3HC4 (zinc finger)"/>
    <property type="match status" value="1"/>
</dbReference>
<dbReference type="InterPro" id="IPR001841">
    <property type="entry name" value="Znf_RING"/>
</dbReference>
<keyword evidence="4" id="KW-0812">Transmembrane</keyword>
<proteinExistence type="predicted"/>
<keyword evidence="4" id="KW-1133">Transmembrane helix</keyword>
<evidence type="ECO:0000256" key="4">
    <source>
        <dbReference type="SAM" id="Phobius"/>
    </source>
</evidence>
<name>A0A6C0IIK0_9ZZZZ</name>
<protein>
    <recommendedName>
        <fullName evidence="5">RING-type domain-containing protein</fullName>
    </recommendedName>
</protein>
<evidence type="ECO:0000259" key="5">
    <source>
        <dbReference type="PROSITE" id="PS50089"/>
    </source>
</evidence>